<sequence length="98" mass="11753">MQSVPRKYHGWSFFGEKSANFHKIPPCDKDPRYRLNIHCKYDETGEDQSKLSPLPSWVSCFPAKNLERVHFFMAQIFLLITSFISVSFILWRRYIRHE</sequence>
<keyword evidence="3" id="KW-1185">Reference proteome</keyword>
<evidence type="ECO:0000256" key="1">
    <source>
        <dbReference type="SAM" id="Phobius"/>
    </source>
</evidence>
<keyword evidence="1" id="KW-1133">Transmembrane helix</keyword>
<proteinExistence type="predicted"/>
<evidence type="ECO:0000313" key="3">
    <source>
        <dbReference type="Proteomes" id="UP000663699"/>
    </source>
</evidence>
<dbReference type="AlphaFoldDB" id="A0A899G038"/>
<feature type="transmembrane region" description="Helical" evidence="1">
    <location>
        <begin position="71"/>
        <end position="91"/>
    </location>
</feature>
<accession>A0A899G038</accession>
<dbReference type="Proteomes" id="UP000663699">
    <property type="component" value="Chromosome 9"/>
</dbReference>
<reference evidence="2" key="1">
    <citation type="submission" date="2020-06" db="EMBL/GenBank/DDBJ databases">
        <title>Genomes of multiple members of Pneumocystis genus reveal paths to human pathogen Pneumocystis jirovecii.</title>
        <authorList>
            <person name="Cisse O.H."/>
            <person name="Ma L."/>
            <person name="Dekker J."/>
            <person name="Khil P."/>
            <person name="Jo J."/>
            <person name="Brenchley J."/>
            <person name="Blair R."/>
            <person name="Pahar B."/>
            <person name="Chabe M."/>
            <person name="Van Rompay K.A."/>
            <person name="Keesler R."/>
            <person name="Sukura A."/>
            <person name="Hirsch V."/>
            <person name="Kutty G."/>
            <person name="Liu Y."/>
            <person name="Peng L."/>
            <person name="Chen J."/>
            <person name="Song J."/>
            <person name="Weissenbacher-Lang C."/>
            <person name="Xu J."/>
            <person name="Upham N.S."/>
            <person name="Stajich J.E."/>
            <person name="Cuomo C.A."/>
            <person name="Cushion M.T."/>
            <person name="Kovacs J.A."/>
        </authorList>
    </citation>
    <scope>NUCLEOTIDE SEQUENCE</scope>
    <source>
        <strain evidence="2">2A</strain>
    </source>
</reference>
<gene>
    <name evidence="2" type="ORF">MERGE_003092</name>
</gene>
<protein>
    <submittedName>
        <fullName evidence="2">Uncharacterized protein</fullName>
    </submittedName>
</protein>
<dbReference type="EMBL" id="CP054540">
    <property type="protein sequence ID" value="QSL65955.1"/>
    <property type="molecule type" value="Genomic_DNA"/>
</dbReference>
<name>A0A899G038_9ASCO</name>
<keyword evidence="1" id="KW-0812">Transmembrane</keyword>
<dbReference type="OrthoDB" id="5353587at2759"/>
<keyword evidence="1" id="KW-0472">Membrane</keyword>
<organism evidence="2 3">
    <name type="scientific">Pneumocystis wakefieldiae</name>
    <dbReference type="NCBI Taxonomy" id="38082"/>
    <lineage>
        <taxon>Eukaryota</taxon>
        <taxon>Fungi</taxon>
        <taxon>Dikarya</taxon>
        <taxon>Ascomycota</taxon>
        <taxon>Taphrinomycotina</taxon>
        <taxon>Pneumocystomycetes</taxon>
        <taxon>Pneumocystaceae</taxon>
        <taxon>Pneumocystis</taxon>
    </lineage>
</organism>
<evidence type="ECO:0000313" key="2">
    <source>
        <dbReference type="EMBL" id="QSL65955.1"/>
    </source>
</evidence>